<dbReference type="HOGENOM" id="CLU_014673_0_2_5"/>
<comment type="similarity">
    <text evidence="1 4 7">Belongs to the tRNA pseudouridine synthase TruA family.</text>
</comment>
<dbReference type="InterPro" id="IPR020103">
    <property type="entry name" value="PsdUridine_synth_cat_dom_sf"/>
</dbReference>
<dbReference type="KEGG" id="goy:GLS_c19520"/>
<accession>A0A067Z434</accession>
<dbReference type="GO" id="GO:0160147">
    <property type="term" value="F:tRNA pseudouridine(38-40) synthase activity"/>
    <property type="evidence" value="ECO:0007669"/>
    <property type="project" value="UniProtKB-EC"/>
</dbReference>
<comment type="caution">
    <text evidence="4">Lacks conserved residue(s) required for the propagation of feature annotation.</text>
</comment>
<organism evidence="9 10">
    <name type="scientific">Gluconobacter oxydans DSM 3504</name>
    <dbReference type="NCBI Taxonomy" id="1288313"/>
    <lineage>
        <taxon>Bacteria</taxon>
        <taxon>Pseudomonadati</taxon>
        <taxon>Pseudomonadota</taxon>
        <taxon>Alphaproteobacteria</taxon>
        <taxon>Acetobacterales</taxon>
        <taxon>Acetobacteraceae</taxon>
        <taxon>Gluconobacter</taxon>
    </lineage>
</organism>
<evidence type="ECO:0000313" key="9">
    <source>
        <dbReference type="EMBL" id="AHK71826.1"/>
    </source>
</evidence>
<comment type="function">
    <text evidence="4">Formation of pseudouridine at positions 38, 39 and 40 in the anticodon stem and loop of transfer RNAs.</text>
</comment>
<comment type="subunit">
    <text evidence="4">Homodimer.</text>
</comment>
<dbReference type="PIRSF" id="PIRSF001430">
    <property type="entry name" value="tRNA_psdUrid_synth"/>
    <property type="match status" value="1"/>
</dbReference>
<protein>
    <recommendedName>
        <fullName evidence="4">tRNA pseudouridine synthase A</fullName>
        <ecNumber evidence="4">5.4.99.12</ecNumber>
    </recommendedName>
    <alternativeName>
        <fullName evidence="4">tRNA pseudouridine(38-40) synthase</fullName>
    </alternativeName>
    <alternativeName>
        <fullName evidence="4">tRNA pseudouridylate synthase I</fullName>
    </alternativeName>
    <alternativeName>
        <fullName evidence="4">tRNA-uridine isomerase I</fullName>
    </alternativeName>
</protein>
<evidence type="ECO:0000259" key="8">
    <source>
        <dbReference type="Pfam" id="PF01416"/>
    </source>
</evidence>
<dbReference type="Proteomes" id="UP000031656">
    <property type="component" value="Chromosome"/>
</dbReference>
<gene>
    <name evidence="4 9" type="primary">truA</name>
    <name evidence="9" type="ORF">GLS_c19520</name>
</gene>
<evidence type="ECO:0000256" key="1">
    <source>
        <dbReference type="ARBA" id="ARBA00009375"/>
    </source>
</evidence>
<feature type="active site" description="Nucleophile" evidence="4 5">
    <location>
        <position position="72"/>
    </location>
</feature>
<dbReference type="Gene3D" id="3.30.70.660">
    <property type="entry name" value="Pseudouridine synthase I, catalytic domain, C-terminal subdomain"/>
    <property type="match status" value="1"/>
</dbReference>
<evidence type="ECO:0000256" key="6">
    <source>
        <dbReference type="PIRSR" id="PIRSR001430-2"/>
    </source>
</evidence>
<dbReference type="InterPro" id="IPR001406">
    <property type="entry name" value="PsdUridine_synth_TruA"/>
</dbReference>
<dbReference type="Gene3D" id="3.30.70.580">
    <property type="entry name" value="Pseudouridine synthase I, catalytic domain, N-terminal subdomain"/>
    <property type="match status" value="1"/>
</dbReference>
<evidence type="ECO:0000256" key="4">
    <source>
        <dbReference type="HAMAP-Rule" id="MF_00171"/>
    </source>
</evidence>
<evidence type="ECO:0000256" key="2">
    <source>
        <dbReference type="ARBA" id="ARBA00022694"/>
    </source>
</evidence>
<keyword evidence="3 4" id="KW-0413">Isomerase</keyword>
<proteinExistence type="inferred from homology"/>
<dbReference type="GO" id="GO:0003723">
    <property type="term" value="F:RNA binding"/>
    <property type="evidence" value="ECO:0007669"/>
    <property type="project" value="InterPro"/>
</dbReference>
<keyword evidence="2 4" id="KW-0819">tRNA processing</keyword>
<dbReference type="HAMAP" id="MF_00171">
    <property type="entry name" value="TruA"/>
    <property type="match status" value="1"/>
</dbReference>
<comment type="catalytic activity">
    <reaction evidence="4 7">
        <text>uridine(38/39/40) in tRNA = pseudouridine(38/39/40) in tRNA</text>
        <dbReference type="Rhea" id="RHEA:22376"/>
        <dbReference type="Rhea" id="RHEA-COMP:10085"/>
        <dbReference type="Rhea" id="RHEA-COMP:10087"/>
        <dbReference type="ChEBI" id="CHEBI:65314"/>
        <dbReference type="ChEBI" id="CHEBI:65315"/>
        <dbReference type="EC" id="5.4.99.12"/>
    </reaction>
</comment>
<sequence>MSDTQAVEPLAEPAAEPTGLNRWALRIEYDGTGYLGWQKQNDGTSIQGLIEAAASKLVRNRPVPSITAGRTDAGVHAAGMVIHLDFPDDAPIDARQIRDGMGYHLKPHRVVVLETAKVGPEWNARFSATWRSYRYTILNRPARPGLMENRVWHIKRPLDVNLMQQAANHLLGPHDFTSFRAVACQARSPIRTLDVLNIHRDGELVMIDTKARSFLHHQVRNMAGTLMMIGSRQWPVEKIIEILEAKDRCAAGQTAPPEGLCLMDVGYPDDPFNRS</sequence>
<reference evidence="9 10" key="1">
    <citation type="journal article" date="2015" name="Appl. Microbiol. Biotechnol.">
        <title>The consequence of an additional NADH dehydrogenase paralog on the growth of Gluconobacter oxydans DSM3504.</title>
        <authorList>
            <person name="Kostner D."/>
            <person name="Luchterhand B."/>
            <person name="Junker A."/>
            <person name="Volland S."/>
            <person name="Daniel R."/>
            <person name="Buchs J."/>
            <person name="Liebl W."/>
            <person name="Ehrenreich A."/>
        </authorList>
    </citation>
    <scope>NUCLEOTIDE SEQUENCE [LARGE SCALE GENOMIC DNA]</scope>
    <source>
        <strain evidence="9">DSM 3504</strain>
    </source>
</reference>
<dbReference type="GO" id="GO:0031119">
    <property type="term" value="P:tRNA pseudouridine synthesis"/>
    <property type="evidence" value="ECO:0007669"/>
    <property type="project" value="UniProtKB-UniRule"/>
</dbReference>
<evidence type="ECO:0000313" key="10">
    <source>
        <dbReference type="Proteomes" id="UP000031656"/>
    </source>
</evidence>
<dbReference type="InterPro" id="IPR020097">
    <property type="entry name" value="PsdUridine_synth_TruA_a/b_dom"/>
</dbReference>
<dbReference type="InterPro" id="IPR020095">
    <property type="entry name" value="PsdUridine_synth_TruA_C"/>
</dbReference>
<dbReference type="InterPro" id="IPR020094">
    <property type="entry name" value="TruA/RsuA/RluB/E/F_N"/>
</dbReference>
<dbReference type="FunFam" id="3.30.70.580:FF:000001">
    <property type="entry name" value="tRNA pseudouridine synthase A"/>
    <property type="match status" value="1"/>
</dbReference>
<name>A0A067Z434_GLUOY</name>
<dbReference type="EMBL" id="CP004373">
    <property type="protein sequence ID" value="AHK71826.1"/>
    <property type="molecule type" value="Genomic_DNA"/>
</dbReference>
<evidence type="ECO:0000256" key="7">
    <source>
        <dbReference type="RuleBase" id="RU003792"/>
    </source>
</evidence>
<dbReference type="PANTHER" id="PTHR11142:SF0">
    <property type="entry name" value="TRNA PSEUDOURIDINE SYNTHASE-LIKE 1"/>
    <property type="match status" value="1"/>
</dbReference>
<feature type="binding site" evidence="4 6">
    <location>
        <position position="133"/>
    </location>
    <ligand>
        <name>substrate</name>
    </ligand>
</feature>
<dbReference type="EC" id="5.4.99.12" evidence="4"/>
<evidence type="ECO:0000256" key="3">
    <source>
        <dbReference type="ARBA" id="ARBA00023235"/>
    </source>
</evidence>
<dbReference type="NCBIfam" id="TIGR00071">
    <property type="entry name" value="hisT_truA"/>
    <property type="match status" value="1"/>
</dbReference>
<evidence type="ECO:0000256" key="5">
    <source>
        <dbReference type="PIRSR" id="PIRSR001430-1"/>
    </source>
</evidence>
<dbReference type="AlphaFoldDB" id="A0A067Z434"/>
<dbReference type="Pfam" id="PF01416">
    <property type="entry name" value="PseudoU_synth_1"/>
    <property type="match status" value="1"/>
</dbReference>
<dbReference type="PANTHER" id="PTHR11142">
    <property type="entry name" value="PSEUDOURIDYLATE SYNTHASE"/>
    <property type="match status" value="1"/>
</dbReference>
<dbReference type="CDD" id="cd02570">
    <property type="entry name" value="PseudoU_synth_EcTruA"/>
    <property type="match status" value="1"/>
</dbReference>
<dbReference type="SUPFAM" id="SSF55120">
    <property type="entry name" value="Pseudouridine synthase"/>
    <property type="match status" value="1"/>
</dbReference>
<feature type="domain" description="Pseudouridine synthase I TruA alpha/beta" evidence="8">
    <location>
        <begin position="166"/>
        <end position="268"/>
    </location>
</feature>